<dbReference type="Proteomes" id="UP001151760">
    <property type="component" value="Unassembled WGS sequence"/>
</dbReference>
<organism evidence="1 2">
    <name type="scientific">Tanacetum coccineum</name>
    <dbReference type="NCBI Taxonomy" id="301880"/>
    <lineage>
        <taxon>Eukaryota</taxon>
        <taxon>Viridiplantae</taxon>
        <taxon>Streptophyta</taxon>
        <taxon>Embryophyta</taxon>
        <taxon>Tracheophyta</taxon>
        <taxon>Spermatophyta</taxon>
        <taxon>Magnoliopsida</taxon>
        <taxon>eudicotyledons</taxon>
        <taxon>Gunneridae</taxon>
        <taxon>Pentapetalae</taxon>
        <taxon>asterids</taxon>
        <taxon>campanulids</taxon>
        <taxon>Asterales</taxon>
        <taxon>Asteraceae</taxon>
        <taxon>Asteroideae</taxon>
        <taxon>Anthemideae</taxon>
        <taxon>Anthemidinae</taxon>
        <taxon>Tanacetum</taxon>
    </lineage>
</organism>
<protein>
    <submittedName>
        <fullName evidence="1">Uncharacterized protein</fullName>
    </submittedName>
</protein>
<keyword evidence="2" id="KW-1185">Reference proteome</keyword>
<accession>A0ABQ5CDQ2</accession>
<gene>
    <name evidence="1" type="ORF">Tco_0894180</name>
</gene>
<sequence length="204" mass="24217">MWMYSLMIFQDSRLAMNIMMLRYMNGTKTFHGWLICHGWVMDLGWNLVIILNMFASHFCSKIDMPSGPLAIEKRKNIAMVEIYPEGYEESSNNARTHCSLIDEWEDFERANHIGSDANSNYNPYLDVSRIFNDRAGTNNDYETRENKGWFDEHKLIKDNNDDDIDDLEHYLIRKDHLYYVNEEEERSKERRCKLLGIPYVKPPT</sequence>
<evidence type="ECO:0000313" key="2">
    <source>
        <dbReference type="Proteomes" id="UP001151760"/>
    </source>
</evidence>
<reference evidence="1" key="1">
    <citation type="journal article" date="2022" name="Int. J. Mol. Sci.">
        <title>Draft Genome of Tanacetum Coccineum: Genomic Comparison of Closely Related Tanacetum-Family Plants.</title>
        <authorList>
            <person name="Yamashiro T."/>
            <person name="Shiraishi A."/>
            <person name="Nakayama K."/>
            <person name="Satake H."/>
        </authorList>
    </citation>
    <scope>NUCLEOTIDE SEQUENCE</scope>
</reference>
<proteinExistence type="predicted"/>
<name>A0ABQ5CDQ2_9ASTR</name>
<dbReference type="EMBL" id="BQNB010014120">
    <property type="protein sequence ID" value="GJT24243.1"/>
    <property type="molecule type" value="Genomic_DNA"/>
</dbReference>
<reference evidence="1" key="2">
    <citation type="submission" date="2022-01" db="EMBL/GenBank/DDBJ databases">
        <authorList>
            <person name="Yamashiro T."/>
            <person name="Shiraishi A."/>
            <person name="Satake H."/>
            <person name="Nakayama K."/>
        </authorList>
    </citation>
    <scope>NUCLEOTIDE SEQUENCE</scope>
</reference>
<evidence type="ECO:0000313" key="1">
    <source>
        <dbReference type="EMBL" id="GJT24243.1"/>
    </source>
</evidence>
<comment type="caution">
    <text evidence="1">The sequence shown here is derived from an EMBL/GenBank/DDBJ whole genome shotgun (WGS) entry which is preliminary data.</text>
</comment>